<dbReference type="GO" id="GO:0015031">
    <property type="term" value="P:protein transport"/>
    <property type="evidence" value="ECO:0007669"/>
    <property type="project" value="InterPro"/>
</dbReference>
<dbReference type="InterPro" id="IPR036611">
    <property type="entry name" value="Trigger_fac_ribosome-bd_sf"/>
</dbReference>
<evidence type="ECO:0000259" key="1">
    <source>
        <dbReference type="Pfam" id="PF05697"/>
    </source>
</evidence>
<dbReference type="SUPFAM" id="SSF109998">
    <property type="entry name" value="Triger factor/SurA peptide-binding domain-like"/>
    <property type="match status" value="1"/>
</dbReference>
<organism evidence="2 3">
    <name type="scientific">Salinivirga cyanobacteriivorans</name>
    <dbReference type="NCBI Taxonomy" id="1307839"/>
    <lineage>
        <taxon>Bacteria</taxon>
        <taxon>Pseudomonadati</taxon>
        <taxon>Bacteroidota</taxon>
        <taxon>Bacteroidia</taxon>
        <taxon>Bacteroidales</taxon>
        <taxon>Salinivirgaceae</taxon>
        <taxon>Salinivirga</taxon>
    </lineage>
</organism>
<dbReference type="InterPro" id="IPR008881">
    <property type="entry name" value="Trigger_fac_ribosome-bd_bac"/>
</dbReference>
<dbReference type="EMBL" id="CP013118">
    <property type="protein sequence ID" value="ALO14716.1"/>
    <property type="molecule type" value="Genomic_DNA"/>
</dbReference>
<gene>
    <name evidence="2" type="primary">tig</name>
    <name evidence="2" type="ORF">L21SP5_01050</name>
</gene>
<dbReference type="GO" id="GO:0051083">
    <property type="term" value="P:'de novo' cotranslational protein folding"/>
    <property type="evidence" value="ECO:0007669"/>
    <property type="project" value="TreeGrafter"/>
</dbReference>
<dbReference type="PANTHER" id="PTHR30560:SF3">
    <property type="entry name" value="TRIGGER FACTOR-LIKE PROTEIN TIG, CHLOROPLASTIC"/>
    <property type="match status" value="1"/>
</dbReference>
<dbReference type="Gene3D" id="3.30.70.1050">
    <property type="entry name" value="Trigger factor ribosome-binding domain"/>
    <property type="match status" value="1"/>
</dbReference>
<dbReference type="EC" id="5.2.1.8" evidence="2"/>
<dbReference type="OrthoDB" id="9767721at2"/>
<dbReference type="STRING" id="1307839.L21SP5_01050"/>
<dbReference type="PANTHER" id="PTHR30560">
    <property type="entry name" value="TRIGGER FACTOR CHAPERONE AND PEPTIDYL-PROLYL CIS/TRANS ISOMERASE"/>
    <property type="match status" value="1"/>
</dbReference>
<dbReference type="AlphaFoldDB" id="A0A0S2HY48"/>
<dbReference type="Gene3D" id="1.10.3120.10">
    <property type="entry name" value="Trigger factor, C-terminal domain"/>
    <property type="match status" value="1"/>
</dbReference>
<evidence type="ECO:0000313" key="2">
    <source>
        <dbReference type="EMBL" id="ALO14716.1"/>
    </source>
</evidence>
<dbReference type="KEGG" id="blq:L21SP5_01050"/>
<dbReference type="GO" id="GO:0043022">
    <property type="term" value="F:ribosome binding"/>
    <property type="evidence" value="ECO:0007669"/>
    <property type="project" value="TreeGrafter"/>
</dbReference>
<dbReference type="Proteomes" id="UP000064893">
    <property type="component" value="Chromosome"/>
</dbReference>
<dbReference type="NCBIfam" id="TIGR00115">
    <property type="entry name" value="tig"/>
    <property type="match status" value="1"/>
</dbReference>
<dbReference type="GO" id="GO:0003755">
    <property type="term" value="F:peptidyl-prolyl cis-trans isomerase activity"/>
    <property type="evidence" value="ECO:0007669"/>
    <property type="project" value="UniProtKB-EC"/>
</dbReference>
<feature type="domain" description="Trigger factor ribosome-binding bacterial" evidence="1">
    <location>
        <begin position="1"/>
        <end position="147"/>
    </location>
</feature>
<dbReference type="InterPro" id="IPR005215">
    <property type="entry name" value="Trig_fac"/>
</dbReference>
<name>A0A0S2HY48_9BACT</name>
<keyword evidence="2" id="KW-0413">Isomerase</keyword>
<dbReference type="PIRSF" id="PIRSF003095">
    <property type="entry name" value="Trigger_factor"/>
    <property type="match status" value="1"/>
</dbReference>
<evidence type="ECO:0000313" key="3">
    <source>
        <dbReference type="Proteomes" id="UP000064893"/>
    </source>
</evidence>
<sequence>MEITLNKTDDLNGVINVNVTPDDYQEKVDKVLKDYRKKANIPGFRPGKVPMGYVKKMYGKAILVDEINKMLSESLVDYLKKEELNILGEPLPSQDSESIDFDNQKEFDFKFDVAFAPEFEVKLSKREKLNYYVLKPDEKLIDDTINNYAYQNGENVQVDEITEKEETLKGDIVQLDADNNPLEDGIKKENGLMSLQVMKDEDIKKQFEGKKVGDAVDFDLKKAYPNDTEIASLLEISKEDAAKVEGNFRITINEINKFTPAEVNQELYDKIYGEGTVTSDEQFREKIVEEIKENFKYQSEYKFMLDAKEKLIKKLDLDLPDEFLKRWLDATNKELTKEQIEEEYDKFKEDMQWQLIVDKIYKDNDFKVEESEVMDYAKESTRQQFMQYGLSYIPDEQLENYAKEIASKPEERRKILDKLAENKAVEFIKESVKVEEKEVSLDEFNNFFK</sequence>
<dbReference type="RefSeq" id="WP_081421447.1">
    <property type="nucleotide sequence ID" value="NZ_CP013118.1"/>
</dbReference>
<keyword evidence="3" id="KW-1185">Reference proteome</keyword>
<protein>
    <submittedName>
        <fullName evidence="2">Trigger factor</fullName>
        <ecNumber evidence="2">5.2.1.8</ecNumber>
    </submittedName>
</protein>
<reference evidence="2 3" key="1">
    <citation type="submission" date="2015-11" db="EMBL/GenBank/DDBJ databases">
        <title>Description and complete genome sequence of a novel strain predominating in hypersaline microbial mats and representing a new family of the Bacteriodetes phylum.</title>
        <authorList>
            <person name="Spring S."/>
            <person name="Bunk B."/>
            <person name="Sproer C."/>
            <person name="Klenk H.-P."/>
        </authorList>
    </citation>
    <scope>NUCLEOTIDE SEQUENCE [LARGE SCALE GENOMIC DNA]</scope>
    <source>
        <strain evidence="2 3">L21-Spi-D4</strain>
    </source>
</reference>
<dbReference type="SUPFAM" id="SSF102735">
    <property type="entry name" value="Trigger factor ribosome-binding domain"/>
    <property type="match status" value="1"/>
</dbReference>
<dbReference type="InterPro" id="IPR037041">
    <property type="entry name" value="Trigger_fac_C_sf"/>
</dbReference>
<dbReference type="Pfam" id="PF05697">
    <property type="entry name" value="Trigger_N"/>
    <property type="match status" value="1"/>
</dbReference>
<accession>A0A0S2HY48</accession>
<proteinExistence type="predicted"/>
<dbReference type="InterPro" id="IPR027304">
    <property type="entry name" value="Trigger_fact/SurA_dom_sf"/>
</dbReference>
<dbReference type="GO" id="GO:0044183">
    <property type="term" value="F:protein folding chaperone"/>
    <property type="evidence" value="ECO:0007669"/>
    <property type="project" value="TreeGrafter"/>
</dbReference>
<dbReference type="GO" id="GO:0043335">
    <property type="term" value="P:protein unfolding"/>
    <property type="evidence" value="ECO:0007669"/>
    <property type="project" value="TreeGrafter"/>
</dbReference>
<dbReference type="PATRIC" id="fig|1307839.3.peg.1136"/>